<evidence type="ECO:0000259" key="7">
    <source>
        <dbReference type="Pfam" id="PF12698"/>
    </source>
</evidence>
<dbReference type="Pfam" id="PF12698">
    <property type="entry name" value="ABC2_membrane_3"/>
    <property type="match status" value="1"/>
</dbReference>
<dbReference type="EMBL" id="FTNK01000008">
    <property type="protein sequence ID" value="SIR18731.1"/>
    <property type="molecule type" value="Genomic_DNA"/>
</dbReference>
<evidence type="ECO:0000256" key="1">
    <source>
        <dbReference type="ARBA" id="ARBA00004651"/>
    </source>
</evidence>
<keyword evidence="2" id="KW-1003">Cell membrane</keyword>
<sequence length="384" mass="42260">MWNIFLTSMKRKMKNPIIFVNYILLPLLLIVILGNALSSVFQSGEKDAVPVSMTKVRTVVVNEDTGKIGKDIVAFLTNEENAGMFEVTLQTDSSTAKKLLENGEYDQYIYLPKDLTSGFTDKKESYVTIYGEDSNIEKVGITGLTLSAFGDGYLAMDVSSANNKAVSYTHVYNNLLKVGKTNSVETTESSNPVSALSYYGVTMLILILLYGLANTMNFIQEEYSEALGDRYLISPVSKTSLIMGQLLTGCTISIIQGLVIVLCAKLFFDVSYGENILIVLFVIVAGAIFFNALGLILGVIGRRFKQLDGIVTLLIPIMTFIGGGFIKLDFGALSNLSINEVFQRPLFNYMQQGVIDLMPLYSTLVLALGFVLISIFALTRKEIR</sequence>
<reference evidence="8 9" key="1">
    <citation type="submission" date="2017-01" db="EMBL/GenBank/DDBJ databases">
        <authorList>
            <person name="Varghese N."/>
            <person name="Submissions S."/>
        </authorList>
    </citation>
    <scope>NUCLEOTIDE SEQUENCE [LARGE SCALE GENOMIC DNA]</scope>
    <source>
        <strain evidence="8 9">ATCC 23464</strain>
    </source>
</reference>
<feature type="transmembrane region" description="Helical" evidence="6">
    <location>
        <begin position="276"/>
        <end position="300"/>
    </location>
</feature>
<dbReference type="Proteomes" id="UP000186666">
    <property type="component" value="Unassembled WGS sequence"/>
</dbReference>
<evidence type="ECO:0000256" key="4">
    <source>
        <dbReference type="ARBA" id="ARBA00022989"/>
    </source>
</evidence>
<keyword evidence="4 6" id="KW-1133">Transmembrane helix</keyword>
<dbReference type="PANTHER" id="PTHR30294">
    <property type="entry name" value="MEMBRANE COMPONENT OF ABC TRANSPORTER YHHJ-RELATED"/>
    <property type="match status" value="1"/>
</dbReference>
<comment type="caution">
    <text evidence="8">The sequence shown here is derived from an EMBL/GenBank/DDBJ whole genome shotgun (WGS) entry which is preliminary data.</text>
</comment>
<gene>
    <name evidence="8" type="ORF">SAMN05421578_108108</name>
</gene>
<dbReference type="RefSeq" id="WP_068579468.1">
    <property type="nucleotide sequence ID" value="NZ_FTNK01000008.1"/>
</dbReference>
<dbReference type="PANTHER" id="PTHR30294:SF29">
    <property type="entry name" value="MULTIDRUG ABC TRANSPORTER PERMEASE YBHS-RELATED"/>
    <property type="match status" value="1"/>
</dbReference>
<keyword evidence="5 6" id="KW-0472">Membrane</keyword>
<name>A0ABY1K324_9BACL</name>
<feature type="transmembrane region" description="Helical" evidence="6">
    <location>
        <begin position="240"/>
        <end position="264"/>
    </location>
</feature>
<evidence type="ECO:0000256" key="6">
    <source>
        <dbReference type="SAM" id="Phobius"/>
    </source>
</evidence>
<proteinExistence type="predicted"/>
<evidence type="ECO:0000256" key="3">
    <source>
        <dbReference type="ARBA" id="ARBA00022692"/>
    </source>
</evidence>
<keyword evidence="9" id="KW-1185">Reference proteome</keyword>
<feature type="transmembrane region" description="Helical" evidence="6">
    <location>
        <begin position="307"/>
        <end position="326"/>
    </location>
</feature>
<dbReference type="InterPro" id="IPR051449">
    <property type="entry name" value="ABC-2_transporter_component"/>
</dbReference>
<feature type="domain" description="ABC-2 type transporter transmembrane" evidence="7">
    <location>
        <begin position="21"/>
        <end position="374"/>
    </location>
</feature>
<evidence type="ECO:0000313" key="8">
    <source>
        <dbReference type="EMBL" id="SIR18731.1"/>
    </source>
</evidence>
<organism evidence="8 9">
    <name type="scientific">Paenibacillus macquariensis</name>
    <dbReference type="NCBI Taxonomy" id="948756"/>
    <lineage>
        <taxon>Bacteria</taxon>
        <taxon>Bacillati</taxon>
        <taxon>Bacillota</taxon>
        <taxon>Bacilli</taxon>
        <taxon>Bacillales</taxon>
        <taxon>Paenibacillaceae</taxon>
        <taxon>Paenibacillus</taxon>
    </lineage>
</organism>
<evidence type="ECO:0000256" key="2">
    <source>
        <dbReference type="ARBA" id="ARBA00022475"/>
    </source>
</evidence>
<evidence type="ECO:0000256" key="5">
    <source>
        <dbReference type="ARBA" id="ARBA00023136"/>
    </source>
</evidence>
<dbReference type="Gene3D" id="3.40.1710.10">
    <property type="entry name" value="abc type-2 transporter like domain"/>
    <property type="match status" value="1"/>
</dbReference>
<protein>
    <submittedName>
        <fullName evidence="8">ABC-2 type transport system permease protein</fullName>
    </submittedName>
</protein>
<keyword evidence="3 6" id="KW-0812">Transmembrane</keyword>
<feature type="transmembrane region" description="Helical" evidence="6">
    <location>
        <begin position="358"/>
        <end position="378"/>
    </location>
</feature>
<feature type="transmembrane region" description="Helical" evidence="6">
    <location>
        <begin position="196"/>
        <end position="219"/>
    </location>
</feature>
<comment type="subcellular location">
    <subcellularLocation>
        <location evidence="1">Cell membrane</location>
        <topology evidence="1">Multi-pass membrane protein</topology>
    </subcellularLocation>
</comment>
<evidence type="ECO:0000313" key="9">
    <source>
        <dbReference type="Proteomes" id="UP000186666"/>
    </source>
</evidence>
<dbReference type="InterPro" id="IPR013525">
    <property type="entry name" value="ABC2_TM"/>
</dbReference>
<accession>A0ABY1K324</accession>